<dbReference type="Gene3D" id="4.10.280.10">
    <property type="entry name" value="Helix-loop-helix DNA-binding domain"/>
    <property type="match status" value="1"/>
</dbReference>
<dbReference type="GO" id="GO:0005634">
    <property type="term" value="C:nucleus"/>
    <property type="evidence" value="ECO:0007669"/>
    <property type="project" value="UniProtKB-SubCell"/>
</dbReference>
<evidence type="ECO:0000256" key="4">
    <source>
        <dbReference type="ARBA" id="ARBA00023163"/>
    </source>
</evidence>
<evidence type="ECO:0000259" key="7">
    <source>
        <dbReference type="PROSITE" id="PS50888"/>
    </source>
</evidence>
<gene>
    <name evidence="8" type="ORF">HU200_042331</name>
</gene>
<dbReference type="InterPro" id="IPR036638">
    <property type="entry name" value="HLH_DNA-bd_sf"/>
</dbReference>
<evidence type="ECO:0000256" key="2">
    <source>
        <dbReference type="ARBA" id="ARBA00005510"/>
    </source>
</evidence>
<keyword evidence="4" id="KW-0804">Transcription</keyword>
<evidence type="ECO:0000256" key="1">
    <source>
        <dbReference type="ARBA" id="ARBA00004123"/>
    </source>
</evidence>
<comment type="subcellular location">
    <subcellularLocation>
        <location evidence="1">Nucleus</location>
    </subcellularLocation>
</comment>
<dbReference type="SMART" id="SM00353">
    <property type="entry name" value="HLH"/>
    <property type="match status" value="1"/>
</dbReference>
<comment type="similarity">
    <text evidence="2">Belongs to the bHLH protein family.</text>
</comment>
<evidence type="ECO:0000256" key="6">
    <source>
        <dbReference type="SAM" id="MobiDB-lite"/>
    </source>
</evidence>
<dbReference type="InterPro" id="IPR011598">
    <property type="entry name" value="bHLH_dom"/>
</dbReference>
<dbReference type="GO" id="GO:0003700">
    <property type="term" value="F:DNA-binding transcription factor activity"/>
    <property type="evidence" value="ECO:0007669"/>
    <property type="project" value="TreeGrafter"/>
</dbReference>
<dbReference type="Pfam" id="PF00010">
    <property type="entry name" value="HLH"/>
    <property type="match status" value="1"/>
</dbReference>
<dbReference type="GO" id="GO:0046983">
    <property type="term" value="F:protein dimerization activity"/>
    <property type="evidence" value="ECO:0007669"/>
    <property type="project" value="InterPro"/>
</dbReference>
<dbReference type="InterPro" id="IPR051358">
    <property type="entry name" value="TF_AMS/ICE1/BHLH6-like"/>
</dbReference>
<dbReference type="SUPFAM" id="SSF47459">
    <property type="entry name" value="HLH, helix-loop-helix DNA-binding domain"/>
    <property type="match status" value="1"/>
</dbReference>
<dbReference type="PANTHER" id="PTHR31945">
    <property type="entry name" value="TRANSCRIPTION FACTOR SCREAM2-RELATED"/>
    <property type="match status" value="1"/>
</dbReference>
<evidence type="ECO:0000256" key="5">
    <source>
        <dbReference type="ARBA" id="ARBA00023242"/>
    </source>
</evidence>
<dbReference type="EMBL" id="JACEFO010002030">
    <property type="protein sequence ID" value="KAF8688278.1"/>
    <property type="molecule type" value="Genomic_DNA"/>
</dbReference>
<accession>A0A835ECZ8</accession>
<proteinExistence type="inferred from homology"/>
<sequence>MEADASLVAMGFGLYWQSPPRFLLEPLDLTDAVIDHSSFYSYMPPDEEEVESLSGICLSYAAADSSSPDGNSCSTPVVAPPPLPAAATRNKDMERGRRRRLNETLYALRSVVPNITKMDKASIVRDAIAYVEHLHEQEHRLLADISALQLESSPTVKTEGDVVTGRTTDTFPPSRKKMRTSQSIVTSSPPVRILEVQVSEAGERVTAVTIRCTRGRSVVSKVCRVLEPLGLGIVTGSIAAAGDTVVHTMFVETGEMGGALLKEAILAALAQLDVTTGSLNSQTELLG</sequence>
<dbReference type="AlphaFoldDB" id="A0A835ECZ8"/>
<dbReference type="Proteomes" id="UP000636709">
    <property type="component" value="Unassembled WGS sequence"/>
</dbReference>
<feature type="region of interest" description="Disordered" evidence="6">
    <location>
        <begin position="157"/>
        <end position="184"/>
    </location>
</feature>
<organism evidence="8 9">
    <name type="scientific">Digitaria exilis</name>
    <dbReference type="NCBI Taxonomy" id="1010633"/>
    <lineage>
        <taxon>Eukaryota</taxon>
        <taxon>Viridiplantae</taxon>
        <taxon>Streptophyta</taxon>
        <taxon>Embryophyta</taxon>
        <taxon>Tracheophyta</taxon>
        <taxon>Spermatophyta</taxon>
        <taxon>Magnoliopsida</taxon>
        <taxon>Liliopsida</taxon>
        <taxon>Poales</taxon>
        <taxon>Poaceae</taxon>
        <taxon>PACMAD clade</taxon>
        <taxon>Panicoideae</taxon>
        <taxon>Panicodae</taxon>
        <taxon>Paniceae</taxon>
        <taxon>Anthephorinae</taxon>
        <taxon>Digitaria</taxon>
    </lineage>
</organism>
<protein>
    <recommendedName>
        <fullName evidence="7">BHLH domain-containing protein</fullName>
    </recommendedName>
</protein>
<dbReference type="InterPro" id="IPR054502">
    <property type="entry name" value="bHLH-TF_ACT-like_plant"/>
</dbReference>
<feature type="region of interest" description="Disordered" evidence="6">
    <location>
        <begin position="66"/>
        <end position="94"/>
    </location>
</feature>
<evidence type="ECO:0000313" key="8">
    <source>
        <dbReference type="EMBL" id="KAF8688278.1"/>
    </source>
</evidence>
<feature type="compositionally biased region" description="Polar residues" evidence="6">
    <location>
        <begin position="66"/>
        <end position="75"/>
    </location>
</feature>
<dbReference type="PANTHER" id="PTHR31945:SF26">
    <property type="entry name" value="TRANSCRIPTION FACTOR BHLH35"/>
    <property type="match status" value="1"/>
</dbReference>
<dbReference type="Pfam" id="PF22754">
    <property type="entry name" value="bHLH-TF_ACT-like_plant"/>
    <property type="match status" value="1"/>
</dbReference>
<dbReference type="GO" id="GO:0043565">
    <property type="term" value="F:sequence-specific DNA binding"/>
    <property type="evidence" value="ECO:0007669"/>
    <property type="project" value="TreeGrafter"/>
</dbReference>
<evidence type="ECO:0000313" key="9">
    <source>
        <dbReference type="Proteomes" id="UP000636709"/>
    </source>
</evidence>
<feature type="domain" description="BHLH" evidence="7">
    <location>
        <begin position="85"/>
        <end position="134"/>
    </location>
</feature>
<dbReference type="OrthoDB" id="623055at2759"/>
<keyword evidence="9" id="KW-1185">Reference proteome</keyword>
<evidence type="ECO:0000256" key="3">
    <source>
        <dbReference type="ARBA" id="ARBA00023015"/>
    </source>
</evidence>
<dbReference type="PROSITE" id="PS50888">
    <property type="entry name" value="BHLH"/>
    <property type="match status" value="1"/>
</dbReference>
<comment type="caution">
    <text evidence="8">The sequence shown here is derived from an EMBL/GenBank/DDBJ whole genome shotgun (WGS) entry which is preliminary data.</text>
</comment>
<keyword evidence="3" id="KW-0805">Transcription regulation</keyword>
<reference evidence="8" key="1">
    <citation type="submission" date="2020-07" db="EMBL/GenBank/DDBJ databases">
        <title>Genome sequence and genetic diversity analysis of an under-domesticated orphan crop, white fonio (Digitaria exilis).</title>
        <authorList>
            <person name="Bennetzen J.L."/>
            <person name="Chen S."/>
            <person name="Ma X."/>
            <person name="Wang X."/>
            <person name="Yssel A.E.J."/>
            <person name="Chaluvadi S.R."/>
            <person name="Johnson M."/>
            <person name="Gangashetty P."/>
            <person name="Hamidou F."/>
            <person name="Sanogo M.D."/>
            <person name="Zwaenepoel A."/>
            <person name="Wallace J."/>
            <person name="Van De Peer Y."/>
            <person name="Van Deynze A."/>
        </authorList>
    </citation>
    <scope>NUCLEOTIDE SEQUENCE</scope>
    <source>
        <tissue evidence="8">Leaves</tissue>
    </source>
</reference>
<name>A0A835ECZ8_9POAL</name>
<keyword evidence="5" id="KW-0539">Nucleus</keyword>